<evidence type="ECO:0000313" key="2">
    <source>
        <dbReference type="Proteomes" id="UP000282323"/>
    </source>
</evidence>
<proteinExistence type="predicted"/>
<accession>A0A3N6M6Q2</accession>
<sequence>MLSTPNPDPPAHTTARHLASTVSESIMSPLRASAFWATIALPLLALVLLVAGVVSISLLTTAGFLAAYGACAIAGHNHTPN</sequence>
<dbReference type="OrthoDB" id="204800at2157"/>
<reference evidence="1 2" key="1">
    <citation type="submission" date="2018-10" db="EMBL/GenBank/DDBJ databases">
        <title>Natrarchaeobius chitinivorans gen. nov., sp. nov., and Natrarchaeobius haloalkaliphilus sp. nov., alkaliphilic, chitin-utilizing haloarchaea from hypersaline alkaline lakes.</title>
        <authorList>
            <person name="Sorokin D.Y."/>
            <person name="Elcheninov A.G."/>
            <person name="Kostrikina N.A."/>
            <person name="Bale N.J."/>
            <person name="Sinninghe Damste J.S."/>
            <person name="Khijniak T.V."/>
            <person name="Kublanov I.V."/>
            <person name="Toshchakov S.V."/>
        </authorList>
    </citation>
    <scope>NUCLEOTIDE SEQUENCE [LARGE SCALE GENOMIC DNA]</scope>
    <source>
        <strain evidence="1 2">AArcht4T</strain>
    </source>
</reference>
<dbReference type="Proteomes" id="UP000282323">
    <property type="component" value="Unassembled WGS sequence"/>
</dbReference>
<gene>
    <name evidence="1" type="ORF">EA473_19405</name>
</gene>
<dbReference type="InterPro" id="IPR058341">
    <property type="entry name" value="DUF8028"/>
</dbReference>
<dbReference type="EMBL" id="REGA01000022">
    <property type="protein sequence ID" value="RQG90991.1"/>
    <property type="molecule type" value="Genomic_DNA"/>
</dbReference>
<dbReference type="Pfam" id="PF26071">
    <property type="entry name" value="DUF8028"/>
    <property type="match status" value="1"/>
</dbReference>
<name>A0A3N6M6Q2_NATCH</name>
<keyword evidence="2" id="KW-1185">Reference proteome</keyword>
<comment type="caution">
    <text evidence="1">The sequence shown here is derived from an EMBL/GenBank/DDBJ whole genome shotgun (WGS) entry which is preliminary data.</text>
</comment>
<evidence type="ECO:0000313" key="1">
    <source>
        <dbReference type="EMBL" id="RQG90991.1"/>
    </source>
</evidence>
<organism evidence="1 2">
    <name type="scientific">Natrarchaeobius chitinivorans</name>
    <dbReference type="NCBI Taxonomy" id="1679083"/>
    <lineage>
        <taxon>Archaea</taxon>
        <taxon>Methanobacteriati</taxon>
        <taxon>Methanobacteriota</taxon>
        <taxon>Stenosarchaea group</taxon>
        <taxon>Halobacteria</taxon>
        <taxon>Halobacteriales</taxon>
        <taxon>Natrialbaceae</taxon>
        <taxon>Natrarchaeobius</taxon>
    </lineage>
</organism>
<dbReference type="AlphaFoldDB" id="A0A3N6M6Q2"/>
<protein>
    <submittedName>
        <fullName evidence="1">Uncharacterized protein</fullName>
    </submittedName>
</protein>